<feature type="domain" description="Alpha-type protein kinase" evidence="6">
    <location>
        <begin position="1"/>
        <end position="218"/>
    </location>
</feature>
<dbReference type="InterPro" id="IPR011009">
    <property type="entry name" value="Kinase-like_dom_sf"/>
</dbReference>
<dbReference type="GO" id="GO:0005524">
    <property type="term" value="F:ATP binding"/>
    <property type="evidence" value="ECO:0007669"/>
    <property type="project" value="UniProtKB-KW"/>
</dbReference>
<evidence type="ECO:0000256" key="4">
    <source>
        <dbReference type="ARBA" id="ARBA00022777"/>
    </source>
</evidence>
<dbReference type="PANTHER" id="PTHR45992">
    <property type="entry name" value="EUKARYOTIC ELONGATION FACTOR 2 KINASE-RELATED"/>
    <property type="match status" value="1"/>
</dbReference>
<dbReference type="PANTHER" id="PTHR45992:SF11">
    <property type="entry name" value="ALPHA-TYPE PROTEIN KINASE DOMAIN-CONTAINING PROTEIN"/>
    <property type="match status" value="1"/>
</dbReference>
<dbReference type="InterPro" id="IPR004166">
    <property type="entry name" value="a-kinase_dom"/>
</dbReference>
<dbReference type="SMART" id="SM00811">
    <property type="entry name" value="Alpha_kinase"/>
    <property type="match status" value="1"/>
</dbReference>
<keyword evidence="1" id="KW-0723">Serine/threonine-protein kinase</keyword>
<evidence type="ECO:0000256" key="5">
    <source>
        <dbReference type="ARBA" id="ARBA00022840"/>
    </source>
</evidence>
<dbReference type="GO" id="GO:0004674">
    <property type="term" value="F:protein serine/threonine kinase activity"/>
    <property type="evidence" value="ECO:0007669"/>
    <property type="project" value="UniProtKB-KW"/>
</dbReference>
<protein>
    <recommendedName>
        <fullName evidence="6">Alpha-type protein kinase domain-containing protein</fullName>
    </recommendedName>
</protein>
<proteinExistence type="predicted"/>
<keyword evidence="5" id="KW-0067">ATP-binding</keyword>
<keyword evidence="4" id="KW-0418">Kinase</keyword>
<evidence type="ECO:0000256" key="2">
    <source>
        <dbReference type="ARBA" id="ARBA00022679"/>
    </source>
</evidence>
<name>A0A8J9XA91_PHATR</name>
<dbReference type="OMA" id="NYVLCDL"/>
<accession>A0A8J9XA91</accession>
<keyword evidence="2" id="KW-0808">Transferase</keyword>
<sequence length="269" mass="30997">MSSSSAARTNLTSQSVITHRDQLVGKGSFRLVYAGTYVGGNRNAQEAVCKQFKPHCSHLEDYYYSNDFRIIDKAVDYAEDWNGMCEVGKEILVTRGNVMNAGRAKYMVEPLIRDFTRFTSNNGWIRYDGDAELAMEAYCHYTYHRSGGRLIVCDLQGRYRYNSYRQNKCRFELTDPAICSRDRQYGPTDLGEKGIESFFANHECNRFCNWDGYWQRPRSARAWFKLNQGTSMFGSDSTHLLLTCNTARFNASLQPIYDDNEDSSDDDSW</sequence>
<dbReference type="PROSITE" id="PS51158">
    <property type="entry name" value="ALPHA_KINASE"/>
    <property type="match status" value="1"/>
</dbReference>
<reference evidence="7" key="1">
    <citation type="submission" date="2022-02" db="EMBL/GenBank/DDBJ databases">
        <authorList>
            <person name="Giguere J D."/>
        </authorList>
    </citation>
    <scope>NUCLEOTIDE SEQUENCE</scope>
    <source>
        <strain evidence="7">CCAP 1055/1</strain>
    </source>
</reference>
<dbReference type="AlphaFoldDB" id="A0A8J9XA91"/>
<dbReference type="Proteomes" id="UP000836788">
    <property type="component" value="Chromosome 3"/>
</dbReference>
<dbReference type="InterPro" id="IPR051852">
    <property type="entry name" value="Alpha-type_PK"/>
</dbReference>
<dbReference type="Gene3D" id="3.20.200.10">
    <property type="entry name" value="MHCK/EF2 kinase"/>
    <property type="match status" value="1"/>
</dbReference>
<evidence type="ECO:0000259" key="6">
    <source>
        <dbReference type="PROSITE" id="PS51158"/>
    </source>
</evidence>
<organism evidence="7">
    <name type="scientific">Phaeodactylum tricornutum</name>
    <name type="common">Diatom</name>
    <dbReference type="NCBI Taxonomy" id="2850"/>
    <lineage>
        <taxon>Eukaryota</taxon>
        <taxon>Sar</taxon>
        <taxon>Stramenopiles</taxon>
        <taxon>Ochrophyta</taxon>
        <taxon>Bacillariophyta</taxon>
        <taxon>Bacillariophyceae</taxon>
        <taxon>Bacillariophycidae</taxon>
        <taxon>Naviculales</taxon>
        <taxon>Phaeodactylaceae</taxon>
        <taxon>Phaeodactylum</taxon>
    </lineage>
</organism>
<gene>
    <name evidence="7" type="ORF">PTTT1_LOCUS39691</name>
</gene>
<evidence type="ECO:0000256" key="3">
    <source>
        <dbReference type="ARBA" id="ARBA00022741"/>
    </source>
</evidence>
<dbReference type="Pfam" id="PF02816">
    <property type="entry name" value="Alpha_kinase"/>
    <property type="match status" value="1"/>
</dbReference>
<evidence type="ECO:0000256" key="1">
    <source>
        <dbReference type="ARBA" id="ARBA00022527"/>
    </source>
</evidence>
<dbReference type="SUPFAM" id="SSF56112">
    <property type="entry name" value="Protein kinase-like (PK-like)"/>
    <property type="match status" value="1"/>
</dbReference>
<evidence type="ECO:0000313" key="7">
    <source>
        <dbReference type="EMBL" id="CAG9288815.1"/>
    </source>
</evidence>
<keyword evidence="3" id="KW-0547">Nucleotide-binding</keyword>
<dbReference type="EMBL" id="OU594944">
    <property type="protein sequence ID" value="CAG9288815.1"/>
    <property type="molecule type" value="Genomic_DNA"/>
</dbReference>